<keyword evidence="17" id="KW-1185">Reference proteome</keyword>
<comment type="catalytic activity">
    <reaction evidence="12">
        <text>L-threonyl-[protein] + ATP = O-phospho-L-threonyl-[protein] + ADP + H(+)</text>
        <dbReference type="Rhea" id="RHEA:46608"/>
        <dbReference type="Rhea" id="RHEA-COMP:11060"/>
        <dbReference type="Rhea" id="RHEA-COMP:11605"/>
        <dbReference type="ChEBI" id="CHEBI:15378"/>
        <dbReference type="ChEBI" id="CHEBI:30013"/>
        <dbReference type="ChEBI" id="CHEBI:30616"/>
        <dbReference type="ChEBI" id="CHEBI:61977"/>
        <dbReference type="ChEBI" id="CHEBI:456216"/>
        <dbReference type="EC" id="2.7.12.1"/>
    </reaction>
</comment>
<feature type="region of interest" description="Disordered" evidence="15">
    <location>
        <begin position="749"/>
        <end position="768"/>
    </location>
</feature>
<evidence type="ECO:0000256" key="15">
    <source>
        <dbReference type="SAM" id="MobiDB-lite"/>
    </source>
</evidence>
<comment type="catalytic activity">
    <reaction evidence="11">
        <text>L-seryl-[protein] + ATP = O-phospho-L-seryl-[protein] + ADP + H(+)</text>
        <dbReference type="Rhea" id="RHEA:17989"/>
        <dbReference type="Rhea" id="RHEA-COMP:9863"/>
        <dbReference type="Rhea" id="RHEA-COMP:11604"/>
        <dbReference type="ChEBI" id="CHEBI:15378"/>
        <dbReference type="ChEBI" id="CHEBI:29999"/>
        <dbReference type="ChEBI" id="CHEBI:30616"/>
        <dbReference type="ChEBI" id="CHEBI:83421"/>
        <dbReference type="ChEBI" id="CHEBI:456216"/>
        <dbReference type="EC" id="2.7.12.1"/>
    </reaction>
</comment>
<dbReference type="GeneID" id="106808897"/>
<keyword evidence="9 14" id="KW-0067">ATP-binding</keyword>
<feature type="domain" description="Protein kinase" evidence="16">
    <location>
        <begin position="56"/>
        <end position="311"/>
    </location>
</feature>
<dbReference type="Proteomes" id="UP000695022">
    <property type="component" value="Unplaced"/>
</dbReference>
<comment type="catalytic activity">
    <reaction evidence="13">
        <text>L-tyrosyl-[protein] + ATP = O-phospho-L-tyrosyl-[protein] + ADP + H(+)</text>
        <dbReference type="Rhea" id="RHEA:10596"/>
        <dbReference type="Rhea" id="RHEA-COMP:10136"/>
        <dbReference type="Rhea" id="RHEA-COMP:20101"/>
        <dbReference type="ChEBI" id="CHEBI:15378"/>
        <dbReference type="ChEBI" id="CHEBI:30616"/>
        <dbReference type="ChEBI" id="CHEBI:46858"/>
        <dbReference type="ChEBI" id="CHEBI:61978"/>
        <dbReference type="ChEBI" id="CHEBI:456216"/>
        <dbReference type="EC" id="2.7.12.1"/>
    </reaction>
</comment>
<accession>A0ABM1E519</accession>
<evidence type="ECO:0000313" key="17">
    <source>
        <dbReference type="Proteomes" id="UP000695022"/>
    </source>
</evidence>
<evidence type="ECO:0000256" key="8">
    <source>
        <dbReference type="ARBA" id="ARBA00022777"/>
    </source>
</evidence>
<dbReference type="InterPro" id="IPR001245">
    <property type="entry name" value="Ser-Thr/Tyr_kinase_cat_dom"/>
</dbReference>
<dbReference type="Gene3D" id="1.10.510.10">
    <property type="entry name" value="Transferase(Phosphotransferase) domain 1"/>
    <property type="match status" value="1"/>
</dbReference>
<comment type="similarity">
    <text evidence="3">Belongs to the protein kinase superfamily. TKL Ser/Thr protein kinase family.</text>
</comment>
<feature type="binding site" evidence="14">
    <location>
        <position position="85"/>
    </location>
    <ligand>
        <name>ATP</name>
        <dbReference type="ChEBI" id="CHEBI:30616"/>
    </ligand>
</feature>
<evidence type="ECO:0000256" key="12">
    <source>
        <dbReference type="ARBA" id="ARBA00049308"/>
    </source>
</evidence>
<dbReference type="SUPFAM" id="SSF56112">
    <property type="entry name" value="Protein kinase-like (PK-like)"/>
    <property type="match status" value="1"/>
</dbReference>
<keyword evidence="7 14" id="KW-0547">Nucleotide-binding</keyword>
<dbReference type="InterPro" id="IPR017441">
    <property type="entry name" value="Protein_kinase_ATP_BS"/>
</dbReference>
<dbReference type="PROSITE" id="PS00109">
    <property type="entry name" value="PROTEIN_KINASE_TYR"/>
    <property type="match status" value="1"/>
</dbReference>
<reference evidence="18" key="1">
    <citation type="submission" date="2025-08" db="UniProtKB">
        <authorList>
            <consortium name="RefSeq"/>
        </authorList>
    </citation>
    <scope>IDENTIFICATION</scope>
</reference>
<keyword evidence="5" id="KW-0723">Serine/threonine-protein kinase</keyword>
<dbReference type="InterPro" id="IPR011009">
    <property type="entry name" value="Kinase-like_dom_sf"/>
</dbReference>
<protein>
    <recommendedName>
        <fullName evidence="4">dual-specificity kinase</fullName>
        <ecNumber evidence="4">2.7.12.1</ecNumber>
    </recommendedName>
</protein>
<dbReference type="PROSITE" id="PS50011">
    <property type="entry name" value="PROTEIN_KINASE_DOM"/>
    <property type="match status" value="1"/>
</dbReference>
<dbReference type="InterPro" id="IPR008266">
    <property type="entry name" value="Tyr_kinase_AS"/>
</dbReference>
<dbReference type="PRINTS" id="PR00109">
    <property type="entry name" value="TYRKINASE"/>
</dbReference>
<evidence type="ECO:0000256" key="3">
    <source>
        <dbReference type="ARBA" id="ARBA00005843"/>
    </source>
</evidence>
<evidence type="ECO:0000256" key="13">
    <source>
        <dbReference type="ARBA" id="ARBA00051680"/>
    </source>
</evidence>
<organism evidence="17 18">
    <name type="scientific">Priapulus caudatus</name>
    <name type="common">Priapulid worm</name>
    <dbReference type="NCBI Taxonomy" id="37621"/>
    <lineage>
        <taxon>Eukaryota</taxon>
        <taxon>Metazoa</taxon>
        <taxon>Ecdysozoa</taxon>
        <taxon>Scalidophora</taxon>
        <taxon>Priapulida</taxon>
        <taxon>Priapulimorpha</taxon>
        <taxon>Priapulimorphida</taxon>
        <taxon>Priapulidae</taxon>
        <taxon>Priapulus</taxon>
    </lineage>
</organism>
<evidence type="ECO:0000256" key="11">
    <source>
        <dbReference type="ARBA" id="ARBA00049003"/>
    </source>
</evidence>
<evidence type="ECO:0000256" key="6">
    <source>
        <dbReference type="ARBA" id="ARBA00022679"/>
    </source>
</evidence>
<keyword evidence="8" id="KW-0418">Kinase</keyword>
<evidence type="ECO:0000256" key="2">
    <source>
        <dbReference type="ARBA" id="ARBA00001946"/>
    </source>
</evidence>
<evidence type="ECO:0000256" key="5">
    <source>
        <dbReference type="ARBA" id="ARBA00022527"/>
    </source>
</evidence>
<keyword evidence="10" id="KW-0464">Manganese</keyword>
<name>A0ABM1E519_PRICU</name>
<comment type="cofactor">
    <cofactor evidence="1">
        <name>Mn(2+)</name>
        <dbReference type="ChEBI" id="CHEBI:29035"/>
    </cofactor>
</comment>
<comment type="cofactor">
    <cofactor evidence="2">
        <name>Mg(2+)</name>
        <dbReference type="ChEBI" id="CHEBI:18420"/>
    </cofactor>
</comment>
<dbReference type="InterPro" id="IPR050940">
    <property type="entry name" value="Actin_reg-Ser/Thr_kinase"/>
</dbReference>
<evidence type="ECO:0000256" key="4">
    <source>
        <dbReference type="ARBA" id="ARBA00013203"/>
    </source>
</evidence>
<feature type="region of interest" description="Disordered" evidence="15">
    <location>
        <begin position="333"/>
        <end position="354"/>
    </location>
</feature>
<evidence type="ECO:0000256" key="14">
    <source>
        <dbReference type="PROSITE-ProRule" id="PRU10141"/>
    </source>
</evidence>
<evidence type="ECO:0000256" key="1">
    <source>
        <dbReference type="ARBA" id="ARBA00001936"/>
    </source>
</evidence>
<sequence>MIDARKMKDGPVTTATVRDEDEEEVVRRQGMGVRSRSLSCQALQLAVSNLNRLDDFRSIEKIGNGFFSEVFKVTHKTTGQVMVLKMNMMKSNKPNMLREVQLMNKLNHPCILRFMGVCVHEGALHALTEYINGTSLDEHIQNKQLEMTWSMRVKLAQDIAEGMKYLHSMNMFHRDLTSKNILIRKDGKQMTAIVGDFGLAEKIPDPLRDSRLPTVGSPYWMSPECIKGEWYDELSDVFSYGIVLCEMIARIDADPDVLPRTHHFGLDYTAFTELCGDCPSEFLKMAFKCCNVQANERPSFADIVCTLHQIVDHVRQMEAVTVKDKVVAVDDAGSRSANVSPREQPQKHRAPLKRQRSFEGVKAKGKPPVVRRASGFDLTNSPARKHIIRRHVNSINLKHIGEMMTKKDPFYTSRRASVSRFPEAKKIVDICEEDEGLARELDMLLLVPPSSPVSYDDLVYGMRSKGKDNVPVRESMPGSRSLPTSPTEVRSALMKWSASKEGKTRALSVNCNYGDEFAPAVKHRPASCCFGNLVIPSYKPEKLETLAVGGAAPASYVNGRHGDAATSADSVFDTHDDGALLWRTAIPTGKRSPSDSGCHSLDSCQSDCSLHRRSLATDDEACAYEAIDEEIYVVPRGGAGGGDRGYTSSWFGSPNYTAASAALRDGRKGYVETLSRNYMEAVHKSRANPRRPLADADQQQCVSVFSLGKLQPSAAPPGVHRWRGDGTAPARKLSQPDWLNHRMLTKGQVGVGSPWHKKPPSGTDLDDISRLKVTKPGRGGDGVGGPARRKVCANGVPVPL</sequence>
<dbReference type="InterPro" id="IPR000719">
    <property type="entry name" value="Prot_kinase_dom"/>
</dbReference>
<dbReference type="PANTHER" id="PTHR46485">
    <property type="entry name" value="LIM DOMAIN KINASE 1"/>
    <property type="match status" value="1"/>
</dbReference>
<evidence type="ECO:0000259" key="16">
    <source>
        <dbReference type="PROSITE" id="PS50011"/>
    </source>
</evidence>
<dbReference type="PROSITE" id="PS00107">
    <property type="entry name" value="PROTEIN_KINASE_ATP"/>
    <property type="match status" value="1"/>
</dbReference>
<evidence type="ECO:0000256" key="9">
    <source>
        <dbReference type="ARBA" id="ARBA00022840"/>
    </source>
</evidence>
<gene>
    <name evidence="18" type="primary">LOC106808897</name>
</gene>
<dbReference type="EC" id="2.7.12.1" evidence="4"/>
<dbReference type="PANTHER" id="PTHR46485:SF5">
    <property type="entry name" value="CENTER DIVIDER, ISOFORM A"/>
    <property type="match status" value="1"/>
</dbReference>
<dbReference type="RefSeq" id="XP_014667290.1">
    <property type="nucleotide sequence ID" value="XM_014811804.1"/>
</dbReference>
<keyword evidence="6" id="KW-0808">Transferase</keyword>
<dbReference type="Pfam" id="PF07714">
    <property type="entry name" value="PK_Tyr_Ser-Thr"/>
    <property type="match status" value="1"/>
</dbReference>
<evidence type="ECO:0000256" key="7">
    <source>
        <dbReference type="ARBA" id="ARBA00022741"/>
    </source>
</evidence>
<evidence type="ECO:0000313" key="18">
    <source>
        <dbReference type="RefSeq" id="XP_014667290.1"/>
    </source>
</evidence>
<evidence type="ECO:0000256" key="10">
    <source>
        <dbReference type="ARBA" id="ARBA00023211"/>
    </source>
</evidence>
<dbReference type="Gene3D" id="3.30.200.20">
    <property type="entry name" value="Phosphorylase Kinase, domain 1"/>
    <property type="match status" value="1"/>
</dbReference>
<proteinExistence type="inferred from homology"/>